<feature type="signal peptide" evidence="1">
    <location>
        <begin position="1"/>
        <end position="18"/>
    </location>
</feature>
<comment type="caution">
    <text evidence="2">The sequence shown here is derived from an EMBL/GenBank/DDBJ whole genome shotgun (WGS) entry which is preliminary data.</text>
</comment>
<name>A0AAV9GBT2_9PEZI</name>
<gene>
    <name evidence="2" type="ORF">QBC34DRAFT_385006</name>
</gene>
<keyword evidence="1" id="KW-0732">Signal</keyword>
<keyword evidence="3" id="KW-1185">Reference proteome</keyword>
<dbReference type="Proteomes" id="UP001321760">
    <property type="component" value="Unassembled WGS sequence"/>
</dbReference>
<sequence length="137" mass="15324">MQLKLAQALLALPLLTGAAPAPIIESTNLPTNDTLIEARQFAGPPCNVNSRNRDLWVEYGKSRWRTVFSASGIDPGTYCQFWKDGTNIQCGWDAGVDGGWWRVDASFDRGPLGDALYWRQLERSRENWRKAYGCTTG</sequence>
<reference evidence="2" key="1">
    <citation type="journal article" date="2023" name="Mol. Phylogenet. Evol.">
        <title>Genome-scale phylogeny and comparative genomics of the fungal order Sordariales.</title>
        <authorList>
            <person name="Hensen N."/>
            <person name="Bonometti L."/>
            <person name="Westerberg I."/>
            <person name="Brannstrom I.O."/>
            <person name="Guillou S."/>
            <person name="Cros-Aarteil S."/>
            <person name="Calhoun S."/>
            <person name="Haridas S."/>
            <person name="Kuo A."/>
            <person name="Mondo S."/>
            <person name="Pangilinan J."/>
            <person name="Riley R."/>
            <person name="LaButti K."/>
            <person name="Andreopoulos B."/>
            <person name="Lipzen A."/>
            <person name="Chen C."/>
            <person name="Yan M."/>
            <person name="Daum C."/>
            <person name="Ng V."/>
            <person name="Clum A."/>
            <person name="Steindorff A."/>
            <person name="Ohm R.A."/>
            <person name="Martin F."/>
            <person name="Silar P."/>
            <person name="Natvig D.O."/>
            <person name="Lalanne C."/>
            <person name="Gautier V."/>
            <person name="Ament-Velasquez S.L."/>
            <person name="Kruys A."/>
            <person name="Hutchinson M.I."/>
            <person name="Powell A.J."/>
            <person name="Barry K."/>
            <person name="Miller A.N."/>
            <person name="Grigoriev I.V."/>
            <person name="Debuchy R."/>
            <person name="Gladieux P."/>
            <person name="Hiltunen Thoren M."/>
            <person name="Johannesson H."/>
        </authorList>
    </citation>
    <scope>NUCLEOTIDE SEQUENCE</scope>
    <source>
        <strain evidence="2">PSN243</strain>
    </source>
</reference>
<reference evidence="2" key="2">
    <citation type="submission" date="2023-05" db="EMBL/GenBank/DDBJ databases">
        <authorList>
            <consortium name="Lawrence Berkeley National Laboratory"/>
            <person name="Steindorff A."/>
            <person name="Hensen N."/>
            <person name="Bonometti L."/>
            <person name="Westerberg I."/>
            <person name="Brannstrom I.O."/>
            <person name="Guillou S."/>
            <person name="Cros-Aarteil S."/>
            <person name="Calhoun S."/>
            <person name="Haridas S."/>
            <person name="Kuo A."/>
            <person name="Mondo S."/>
            <person name="Pangilinan J."/>
            <person name="Riley R."/>
            <person name="Labutti K."/>
            <person name="Andreopoulos B."/>
            <person name="Lipzen A."/>
            <person name="Chen C."/>
            <person name="Yanf M."/>
            <person name="Daum C."/>
            <person name="Ng V."/>
            <person name="Clum A."/>
            <person name="Ohm R."/>
            <person name="Martin F."/>
            <person name="Silar P."/>
            <person name="Natvig D."/>
            <person name="Lalanne C."/>
            <person name="Gautier V."/>
            <person name="Ament-Velasquez S.L."/>
            <person name="Kruys A."/>
            <person name="Hutchinson M.I."/>
            <person name="Powell A.J."/>
            <person name="Barry K."/>
            <person name="Miller A.N."/>
            <person name="Grigoriev I.V."/>
            <person name="Debuchy R."/>
            <person name="Gladieux P."/>
            <person name="Thoren M.H."/>
            <person name="Johannesson H."/>
        </authorList>
    </citation>
    <scope>NUCLEOTIDE SEQUENCE</scope>
    <source>
        <strain evidence="2">PSN243</strain>
    </source>
</reference>
<evidence type="ECO:0000313" key="2">
    <source>
        <dbReference type="EMBL" id="KAK4444793.1"/>
    </source>
</evidence>
<evidence type="ECO:0008006" key="4">
    <source>
        <dbReference type="Google" id="ProtNLM"/>
    </source>
</evidence>
<organism evidence="2 3">
    <name type="scientific">Podospora aff. communis PSN243</name>
    <dbReference type="NCBI Taxonomy" id="3040156"/>
    <lineage>
        <taxon>Eukaryota</taxon>
        <taxon>Fungi</taxon>
        <taxon>Dikarya</taxon>
        <taxon>Ascomycota</taxon>
        <taxon>Pezizomycotina</taxon>
        <taxon>Sordariomycetes</taxon>
        <taxon>Sordariomycetidae</taxon>
        <taxon>Sordariales</taxon>
        <taxon>Podosporaceae</taxon>
        <taxon>Podospora</taxon>
    </lineage>
</organism>
<accession>A0AAV9GBT2</accession>
<dbReference type="AlphaFoldDB" id="A0AAV9GBT2"/>
<feature type="chain" id="PRO_5043810108" description="Ecp2 effector protein domain-containing protein" evidence="1">
    <location>
        <begin position="19"/>
        <end position="137"/>
    </location>
</feature>
<evidence type="ECO:0000313" key="3">
    <source>
        <dbReference type="Proteomes" id="UP001321760"/>
    </source>
</evidence>
<dbReference type="EMBL" id="MU865973">
    <property type="protein sequence ID" value="KAK4444793.1"/>
    <property type="molecule type" value="Genomic_DNA"/>
</dbReference>
<evidence type="ECO:0000256" key="1">
    <source>
        <dbReference type="SAM" id="SignalP"/>
    </source>
</evidence>
<protein>
    <recommendedName>
        <fullName evidence="4">Ecp2 effector protein domain-containing protein</fullName>
    </recommendedName>
</protein>
<proteinExistence type="predicted"/>